<evidence type="ECO:0000259" key="3">
    <source>
        <dbReference type="PROSITE" id="PS50968"/>
    </source>
</evidence>
<dbReference type="SUPFAM" id="SSF51569">
    <property type="entry name" value="Aldolase"/>
    <property type="match status" value="1"/>
</dbReference>
<dbReference type="NCBIfam" id="TIGR01108">
    <property type="entry name" value="oadA"/>
    <property type="match status" value="1"/>
</dbReference>
<organism evidence="5 6">
    <name type="scientific">Candidatus Endoriftia persephonae</name>
    <dbReference type="NCBI Taxonomy" id="393765"/>
    <lineage>
        <taxon>Bacteria</taxon>
        <taxon>Pseudomonadati</taxon>
        <taxon>Pseudomonadota</taxon>
        <taxon>Gammaproteobacteria</taxon>
        <taxon>Chromatiales</taxon>
        <taxon>Sedimenticolaceae</taxon>
        <taxon>Candidatus Endoriftia</taxon>
    </lineage>
</organism>
<dbReference type="KEGG" id="eps:L0Y14_07290"/>
<evidence type="ECO:0000313" key="5">
    <source>
        <dbReference type="EMBL" id="USF89026.1"/>
    </source>
</evidence>
<dbReference type="EMBL" id="CP090569">
    <property type="protein sequence ID" value="USF89026.1"/>
    <property type="molecule type" value="Genomic_DNA"/>
</dbReference>
<dbReference type="Gene3D" id="2.40.50.100">
    <property type="match status" value="1"/>
</dbReference>
<dbReference type="InterPro" id="IPR013785">
    <property type="entry name" value="Aldolase_TIM"/>
</dbReference>
<dbReference type="InterPro" id="IPR005776">
    <property type="entry name" value="OadA"/>
</dbReference>
<dbReference type="PROSITE" id="PS50991">
    <property type="entry name" value="PYR_CT"/>
    <property type="match status" value="1"/>
</dbReference>
<keyword evidence="6" id="KW-1185">Reference proteome</keyword>
<dbReference type="AlphaFoldDB" id="A0A9J7A1Y5"/>
<dbReference type="InterPro" id="IPR001882">
    <property type="entry name" value="Biotin_BS"/>
</dbReference>
<dbReference type="PROSITE" id="PS50968">
    <property type="entry name" value="BIOTINYL_LIPOYL"/>
    <property type="match status" value="1"/>
</dbReference>
<proteinExistence type="predicted"/>
<dbReference type="GO" id="GO:0006094">
    <property type="term" value="P:gluconeogenesis"/>
    <property type="evidence" value="ECO:0007669"/>
    <property type="project" value="TreeGrafter"/>
</dbReference>
<keyword evidence="1" id="KW-0092">Biotin</keyword>
<dbReference type="NCBIfam" id="NF006761">
    <property type="entry name" value="PRK09282.1"/>
    <property type="match status" value="1"/>
</dbReference>
<dbReference type="Proteomes" id="UP001056649">
    <property type="component" value="Chromosome"/>
</dbReference>
<feature type="domain" description="Lipoyl-binding" evidence="3">
    <location>
        <begin position="526"/>
        <end position="599"/>
    </location>
</feature>
<dbReference type="Gene3D" id="3.20.20.70">
    <property type="entry name" value="Aldolase class I"/>
    <property type="match status" value="1"/>
</dbReference>
<name>A0A9J7A1Y5_9GAMM</name>
<dbReference type="Pfam" id="PF00682">
    <property type="entry name" value="HMGL-like"/>
    <property type="match status" value="1"/>
</dbReference>
<sequence length="599" mass="64807">MSDKKPLGITDVVLRDAHQSLFATRLRIDDMLPIAEKLDKVGFWSLESWGGATFDACIRFLGEDPWERIRRLKEAMPNTPQQMLLRGQNILGYRHYADDVVEAFVDRAAANGVDVFRIFDAMNDLRNLETAVKAALKTGKHAQGTMSYTVSPVHDLDYWVNMGRQLEEMGCDSICIKDMAGLLRPYVAEQLVIRLKQTCSIPIAMQSHATTGMSTATAVKAAEAGIDMIDTSISSMSMTYGHSPTESVVAIMQGTDRDTGLDLHLLEEIAAYFREVRKKYAKFEGALKGVDSRILVAQVPGGMLTNMESQLREQGAHDRLDEVLEEIPKVRKDLGYIPLVTPTSQIVGTQAVLNVLMGERYKSIAKETGGVLRGEYGATPAPVNAELQAQVLAEGEEVITCRPADRIDPEMDKLTMEFRRLVEEKAIRVADAEVDDVLIYALFPQVGLKFLENRDNPDAFEPVPGTEAEPEASEAAAPAAAGGGPESYQVEVNGVAYNVKVTPGGAVTDVRPTVAAPAAAVAAPEVAADGIPIVAPLAGNIFKIKVVEGQSIAAGEVVMVLEAMKMETEVRASVAGIIGNITVKEGDAVQVGETLLRLA</sequence>
<accession>A0A9J7A1Y5</accession>
<dbReference type="PANTHER" id="PTHR43778">
    <property type="entry name" value="PYRUVATE CARBOXYLASE"/>
    <property type="match status" value="1"/>
</dbReference>
<dbReference type="InterPro" id="IPR055268">
    <property type="entry name" value="PCB-like"/>
</dbReference>
<dbReference type="Pfam" id="PF00364">
    <property type="entry name" value="Biotin_lipoyl"/>
    <property type="match status" value="1"/>
</dbReference>
<dbReference type="NCBIfam" id="NF010643">
    <property type="entry name" value="PRK14040.1"/>
    <property type="match status" value="1"/>
</dbReference>
<dbReference type="GO" id="GO:0008948">
    <property type="term" value="F:oxaloacetate decarboxylase activity"/>
    <property type="evidence" value="ECO:0007669"/>
    <property type="project" value="InterPro"/>
</dbReference>
<feature type="domain" description="Pyruvate carboxyltransferase" evidence="4">
    <location>
        <begin position="7"/>
        <end position="267"/>
    </location>
</feature>
<dbReference type="SUPFAM" id="SSF89000">
    <property type="entry name" value="post-HMGL domain-like"/>
    <property type="match status" value="1"/>
</dbReference>
<reference evidence="5" key="1">
    <citation type="journal article" date="2022" name="Mol. Ecol. Resour.">
        <title>The complete and closed genome of the facultative generalist Candidatus Endoriftia persephone from deep-sea hydrothermal vents.</title>
        <authorList>
            <person name="de Oliveira A.L."/>
            <person name="Srivastava A."/>
            <person name="Espada-Hinojosa S."/>
            <person name="Bright M."/>
        </authorList>
    </citation>
    <scope>NUCLEOTIDE SEQUENCE</scope>
    <source>
        <strain evidence="5">Tica-EPR-9o50.N</strain>
    </source>
</reference>
<dbReference type="InterPro" id="IPR000089">
    <property type="entry name" value="Biotin_lipoyl"/>
</dbReference>
<dbReference type="Pfam" id="PF02436">
    <property type="entry name" value="PYC_OADA"/>
    <property type="match status" value="1"/>
</dbReference>
<evidence type="ECO:0000313" key="6">
    <source>
        <dbReference type="Proteomes" id="UP001056649"/>
    </source>
</evidence>
<feature type="region of interest" description="Disordered" evidence="2">
    <location>
        <begin position="454"/>
        <end position="484"/>
    </location>
</feature>
<protein>
    <submittedName>
        <fullName evidence="5">Sodium-extruding oxaloacetate decarboxylase subunit alpha</fullName>
    </submittedName>
</protein>
<dbReference type="CDD" id="cd07937">
    <property type="entry name" value="DRE_TIM_PC_TC_5S"/>
    <property type="match status" value="1"/>
</dbReference>
<dbReference type="PROSITE" id="PS00188">
    <property type="entry name" value="BIOTIN"/>
    <property type="match status" value="1"/>
</dbReference>
<dbReference type="GO" id="GO:0004736">
    <property type="term" value="F:pyruvate carboxylase activity"/>
    <property type="evidence" value="ECO:0007669"/>
    <property type="project" value="TreeGrafter"/>
</dbReference>
<dbReference type="RefSeq" id="WP_005959207.1">
    <property type="nucleotide sequence ID" value="NZ_CP090569.1"/>
</dbReference>
<dbReference type="PANTHER" id="PTHR43778:SF2">
    <property type="entry name" value="PYRUVATE CARBOXYLASE, MITOCHONDRIAL"/>
    <property type="match status" value="1"/>
</dbReference>
<dbReference type="CDD" id="cd06850">
    <property type="entry name" value="biotinyl_domain"/>
    <property type="match status" value="1"/>
</dbReference>
<dbReference type="GO" id="GO:0005737">
    <property type="term" value="C:cytoplasm"/>
    <property type="evidence" value="ECO:0007669"/>
    <property type="project" value="TreeGrafter"/>
</dbReference>
<dbReference type="GO" id="GO:0006814">
    <property type="term" value="P:sodium ion transport"/>
    <property type="evidence" value="ECO:0007669"/>
    <property type="project" value="InterPro"/>
</dbReference>
<dbReference type="InterPro" id="IPR011053">
    <property type="entry name" value="Single_hybrid_motif"/>
</dbReference>
<gene>
    <name evidence="5" type="primary">oadA</name>
    <name evidence="5" type="ORF">L0Y14_07290</name>
</gene>
<evidence type="ECO:0000256" key="1">
    <source>
        <dbReference type="ARBA" id="ARBA00023267"/>
    </source>
</evidence>
<dbReference type="SUPFAM" id="SSF51230">
    <property type="entry name" value="Single hybrid motif"/>
    <property type="match status" value="1"/>
</dbReference>
<evidence type="ECO:0000256" key="2">
    <source>
        <dbReference type="SAM" id="MobiDB-lite"/>
    </source>
</evidence>
<dbReference type="InterPro" id="IPR003379">
    <property type="entry name" value="Carboxylase_cons_dom"/>
</dbReference>
<dbReference type="InterPro" id="IPR000891">
    <property type="entry name" value="PYR_CT"/>
</dbReference>
<evidence type="ECO:0000259" key="4">
    <source>
        <dbReference type="PROSITE" id="PS50991"/>
    </source>
</evidence>